<name>A0A816WGE9_BRANA</name>
<feature type="region of interest" description="Disordered" evidence="1">
    <location>
        <begin position="49"/>
        <end position="113"/>
    </location>
</feature>
<dbReference type="EMBL" id="HG994357">
    <property type="protein sequence ID" value="CAF2133568.1"/>
    <property type="molecule type" value="Genomic_DNA"/>
</dbReference>
<sequence>MDSKEVVTMSSTLGKEEANEKVLVRPSLPLCTKGNTGVNMYGGDMFSRFSPGMRSPSHVPSFPSRQSKNGTADTRVDVQDPPQIDELDGNSSIREKSGPCETSPGDPKSDRPETLFEETVTGAMPKSSPRVDVFVAVSKVRLQPNELIYVRYCSSISYFYFHFNQYIFLTVQPSSSIPVIDGGNAVVSASAEAKTTFIQPHVPSSVISEARSTLLSSPLLAPLSDTPPSASEAVVQSQSQVPTDVSHTNTEPADASTVEVIPIQLHVLPSSIHQKSPLSTLLYAPLSAPLSDIPLPASEVINVPSDVPNTVTEASATFIVETIATQLHVLPSTLHQHESPPQIDISGTTSAILHAAEVYSFYMSTSMVFVLTYRHYRLFGRCYFGQMS</sequence>
<reference evidence="2" key="1">
    <citation type="submission" date="2021-01" db="EMBL/GenBank/DDBJ databases">
        <authorList>
            <consortium name="Genoscope - CEA"/>
            <person name="William W."/>
        </authorList>
    </citation>
    <scope>NUCLEOTIDE SEQUENCE</scope>
</reference>
<organism evidence="2">
    <name type="scientific">Brassica napus</name>
    <name type="common">Rape</name>
    <dbReference type="NCBI Taxonomy" id="3708"/>
    <lineage>
        <taxon>Eukaryota</taxon>
        <taxon>Viridiplantae</taxon>
        <taxon>Streptophyta</taxon>
        <taxon>Embryophyta</taxon>
        <taxon>Tracheophyta</taxon>
        <taxon>Spermatophyta</taxon>
        <taxon>Magnoliopsida</taxon>
        <taxon>eudicotyledons</taxon>
        <taxon>Gunneridae</taxon>
        <taxon>Pentapetalae</taxon>
        <taxon>rosids</taxon>
        <taxon>malvids</taxon>
        <taxon>Brassicales</taxon>
        <taxon>Brassicaceae</taxon>
        <taxon>Brassiceae</taxon>
        <taxon>Brassica</taxon>
    </lineage>
</organism>
<dbReference type="Proteomes" id="UP001295469">
    <property type="component" value="Chromosome A03"/>
</dbReference>
<dbReference type="AlphaFoldDB" id="A0A816WGE9"/>
<protein>
    <submittedName>
        <fullName evidence="2">(rape) hypothetical protein</fullName>
    </submittedName>
</protein>
<proteinExistence type="predicted"/>
<accession>A0A816WGE9</accession>
<evidence type="ECO:0000313" key="2">
    <source>
        <dbReference type="EMBL" id="CAF2133568.1"/>
    </source>
</evidence>
<gene>
    <name evidence="2" type="ORF">DARMORV10_A03P65560.1</name>
</gene>
<feature type="compositionally biased region" description="Polar residues" evidence="1">
    <location>
        <begin position="242"/>
        <end position="251"/>
    </location>
</feature>
<feature type="compositionally biased region" description="Low complexity" evidence="1">
    <location>
        <begin position="225"/>
        <end position="241"/>
    </location>
</feature>
<feature type="region of interest" description="Disordered" evidence="1">
    <location>
        <begin position="225"/>
        <end position="252"/>
    </location>
</feature>
<feature type="compositionally biased region" description="Polar residues" evidence="1">
    <location>
        <begin position="63"/>
        <end position="72"/>
    </location>
</feature>
<evidence type="ECO:0000256" key="1">
    <source>
        <dbReference type="SAM" id="MobiDB-lite"/>
    </source>
</evidence>